<evidence type="ECO:0000256" key="1">
    <source>
        <dbReference type="SAM" id="MobiDB-lite"/>
    </source>
</evidence>
<dbReference type="Pfam" id="PF15306">
    <property type="entry name" value="LIN37"/>
    <property type="match status" value="1"/>
</dbReference>
<reference evidence="2" key="1">
    <citation type="submission" date="2025-08" db="UniProtKB">
        <authorList>
            <consortium name="Ensembl"/>
        </authorList>
    </citation>
    <scope>IDENTIFICATION</scope>
</reference>
<dbReference type="PANTHER" id="PTHR31336:SF3">
    <property type="entry name" value="PROTEIN LIN-37 HOMOLOG"/>
    <property type="match status" value="1"/>
</dbReference>
<dbReference type="AlphaFoldDB" id="A0A8B9V1S4"/>
<dbReference type="GO" id="GO:0031523">
    <property type="term" value="C:Myb complex"/>
    <property type="evidence" value="ECO:0007669"/>
    <property type="project" value="TreeGrafter"/>
</dbReference>
<feature type="region of interest" description="Disordered" evidence="1">
    <location>
        <begin position="53"/>
        <end position="92"/>
    </location>
</feature>
<protein>
    <submittedName>
        <fullName evidence="2">Uncharacterized protein</fullName>
    </submittedName>
</protein>
<dbReference type="Ensembl" id="ENSAZOT00000019005.1">
    <property type="protein sequence ID" value="ENSAZOP00000017690.1"/>
    <property type="gene ID" value="ENSAZOG00000011501.1"/>
</dbReference>
<organism evidence="2 3">
    <name type="scientific">Anas zonorhyncha</name>
    <name type="common">Eastern spot-billed duck</name>
    <dbReference type="NCBI Taxonomy" id="75864"/>
    <lineage>
        <taxon>Eukaryota</taxon>
        <taxon>Metazoa</taxon>
        <taxon>Chordata</taxon>
        <taxon>Craniata</taxon>
        <taxon>Vertebrata</taxon>
        <taxon>Euteleostomi</taxon>
        <taxon>Archelosauria</taxon>
        <taxon>Archosauria</taxon>
        <taxon>Dinosauria</taxon>
        <taxon>Saurischia</taxon>
        <taxon>Theropoda</taxon>
        <taxon>Coelurosauria</taxon>
        <taxon>Aves</taxon>
        <taxon>Neognathae</taxon>
        <taxon>Galloanserae</taxon>
        <taxon>Anseriformes</taxon>
        <taxon>Anatidae</taxon>
        <taxon>Anatinae</taxon>
        <taxon>Anas</taxon>
    </lineage>
</organism>
<accession>A0A8B9V1S4</accession>
<proteinExistence type="predicted"/>
<reference evidence="2" key="2">
    <citation type="submission" date="2025-09" db="UniProtKB">
        <authorList>
            <consortium name="Ensembl"/>
        </authorList>
    </citation>
    <scope>IDENTIFICATION</scope>
</reference>
<dbReference type="GO" id="GO:0000122">
    <property type="term" value="P:negative regulation of transcription by RNA polymerase II"/>
    <property type="evidence" value="ECO:0007669"/>
    <property type="project" value="TreeGrafter"/>
</dbReference>
<name>A0A8B9V1S4_9AVES</name>
<keyword evidence="3" id="KW-1185">Reference proteome</keyword>
<sequence length="241" mass="27160">MWGRDRFGGPAPDLWGSPKLMGHSQIYGALLHLWGSPKHLGRSRDYGAAPNLWAPHLPCPPRPSGRFSHHRRKKRREADEGLPDTPQQRSHRYGAGATAMGQQLPPNTPLWGRRHFYGAGDPAIGQELPPNPPLWGRSHPSMPPTPCYGAADTSMGQEALLWGSSCPLIPRYGAATISMGQEILPSFLWRAPAPPPSLPALLYGHMERWKRVRQRWREAGQRQQQRYGASLRLLRRIYERQ</sequence>
<dbReference type="GO" id="GO:0017053">
    <property type="term" value="C:transcription repressor complex"/>
    <property type="evidence" value="ECO:0007669"/>
    <property type="project" value="InterPro"/>
</dbReference>
<dbReference type="InterPro" id="IPR028226">
    <property type="entry name" value="LIN37"/>
</dbReference>
<evidence type="ECO:0000313" key="2">
    <source>
        <dbReference type="Ensembl" id="ENSAZOP00000017690.1"/>
    </source>
</evidence>
<dbReference type="PANTHER" id="PTHR31336">
    <property type="entry name" value="LIN37 HOMOLOG"/>
    <property type="match status" value="1"/>
</dbReference>
<dbReference type="Proteomes" id="UP000694549">
    <property type="component" value="Unplaced"/>
</dbReference>
<evidence type="ECO:0000313" key="3">
    <source>
        <dbReference type="Proteomes" id="UP000694549"/>
    </source>
</evidence>